<keyword evidence="2" id="KW-0812">Transmembrane</keyword>
<reference evidence="3 4" key="1">
    <citation type="submission" date="2016-10" db="EMBL/GenBank/DDBJ databases">
        <authorList>
            <person name="de Groot N.N."/>
        </authorList>
    </citation>
    <scope>NUCLEOTIDE SEQUENCE [LARGE SCALE GENOMIC DNA]</scope>
    <source>
        <strain>J11</strain>
        <strain evidence="4">PG 39</strain>
    </source>
</reference>
<gene>
    <name evidence="3" type="ORF">SAMN05660282_00996</name>
</gene>
<dbReference type="EMBL" id="FOPJ01000004">
    <property type="protein sequence ID" value="SFG46386.1"/>
    <property type="molecule type" value="Genomic_DNA"/>
</dbReference>
<feature type="transmembrane region" description="Helical" evidence="2">
    <location>
        <begin position="43"/>
        <end position="62"/>
    </location>
</feature>
<evidence type="ECO:0000256" key="2">
    <source>
        <dbReference type="SAM" id="Phobius"/>
    </source>
</evidence>
<feature type="region of interest" description="Disordered" evidence="1">
    <location>
        <begin position="1"/>
        <end position="40"/>
    </location>
</feature>
<keyword evidence="2" id="KW-0472">Membrane</keyword>
<evidence type="ECO:0000256" key="1">
    <source>
        <dbReference type="SAM" id="MobiDB-lite"/>
    </source>
</evidence>
<sequence length="143" mass="15666">MKPHKQPEELWDFQVPERARLPQDNHEPAETPPSGTQPSGVKGWKIAAIVISVLAIAASVLFAEHLPLYSYTTSLISLVAFACAGWGLKKRNAQGSAEPSFTWAFVWAAIALFWPVIEVFIHFLGGFFVYGILMNLPGATTSP</sequence>
<proteinExistence type="predicted"/>
<evidence type="ECO:0000313" key="4">
    <source>
        <dbReference type="Proteomes" id="UP000199065"/>
    </source>
</evidence>
<dbReference type="AlphaFoldDB" id="A0A1I2S8K5"/>
<keyword evidence="4" id="KW-1185">Reference proteome</keyword>
<dbReference type="STRING" id="185761.SAMN05660282_00996"/>
<dbReference type="RefSeq" id="WP_092285023.1">
    <property type="nucleotide sequence ID" value="NZ_FOPJ01000004.1"/>
</dbReference>
<protein>
    <submittedName>
        <fullName evidence="3">Uncharacterized protein</fullName>
    </submittedName>
</protein>
<keyword evidence="2" id="KW-1133">Transmembrane helix</keyword>
<feature type="transmembrane region" description="Helical" evidence="2">
    <location>
        <begin position="100"/>
        <end position="133"/>
    </location>
</feature>
<organism evidence="3 4">
    <name type="scientific">Corynebacterium spheniscorum</name>
    <dbReference type="NCBI Taxonomy" id="185761"/>
    <lineage>
        <taxon>Bacteria</taxon>
        <taxon>Bacillati</taxon>
        <taxon>Actinomycetota</taxon>
        <taxon>Actinomycetes</taxon>
        <taxon>Mycobacteriales</taxon>
        <taxon>Corynebacteriaceae</taxon>
        <taxon>Corynebacterium</taxon>
    </lineage>
</organism>
<evidence type="ECO:0000313" key="3">
    <source>
        <dbReference type="EMBL" id="SFG46386.1"/>
    </source>
</evidence>
<accession>A0A1I2S8K5</accession>
<name>A0A1I2S8K5_9CORY</name>
<feature type="transmembrane region" description="Helical" evidence="2">
    <location>
        <begin position="68"/>
        <end position="88"/>
    </location>
</feature>
<dbReference type="Proteomes" id="UP000199065">
    <property type="component" value="Unassembled WGS sequence"/>
</dbReference>
<feature type="compositionally biased region" description="Basic and acidic residues" evidence="1">
    <location>
        <begin position="15"/>
        <end position="29"/>
    </location>
</feature>